<dbReference type="CDD" id="cd19916">
    <property type="entry name" value="OphMA_like"/>
    <property type="match status" value="1"/>
</dbReference>
<dbReference type="Pfam" id="PF00590">
    <property type="entry name" value="TP_methylase"/>
    <property type="match status" value="1"/>
</dbReference>
<evidence type="ECO:0000259" key="1">
    <source>
        <dbReference type="Pfam" id="PF00590"/>
    </source>
</evidence>
<gene>
    <name evidence="2" type="ORF">J3U88_04050</name>
</gene>
<evidence type="ECO:0000313" key="2">
    <source>
        <dbReference type="EMBL" id="MBO1317622.1"/>
    </source>
</evidence>
<name>A0A8J7Q3Y4_9BACT</name>
<proteinExistence type="predicted"/>
<dbReference type="SUPFAM" id="SSF53790">
    <property type="entry name" value="Tetrapyrrole methylase"/>
    <property type="match status" value="1"/>
</dbReference>
<dbReference type="InterPro" id="IPR000878">
    <property type="entry name" value="4pyrrol_Mease"/>
</dbReference>
<organism evidence="2 3">
    <name type="scientific">Acanthopleuribacter pedis</name>
    <dbReference type="NCBI Taxonomy" id="442870"/>
    <lineage>
        <taxon>Bacteria</taxon>
        <taxon>Pseudomonadati</taxon>
        <taxon>Acidobacteriota</taxon>
        <taxon>Holophagae</taxon>
        <taxon>Acanthopleuribacterales</taxon>
        <taxon>Acanthopleuribacteraceae</taxon>
        <taxon>Acanthopleuribacter</taxon>
    </lineage>
</organism>
<dbReference type="EMBL" id="JAFREP010000003">
    <property type="protein sequence ID" value="MBO1317622.1"/>
    <property type="molecule type" value="Genomic_DNA"/>
</dbReference>
<reference evidence="2" key="1">
    <citation type="submission" date="2021-03" db="EMBL/GenBank/DDBJ databases">
        <authorList>
            <person name="Wang G."/>
        </authorList>
    </citation>
    <scope>NUCLEOTIDE SEQUENCE</scope>
    <source>
        <strain evidence="2">KCTC 12899</strain>
    </source>
</reference>
<dbReference type="InterPro" id="IPR014777">
    <property type="entry name" value="4pyrrole_Mease_sub1"/>
</dbReference>
<dbReference type="GO" id="GO:0008168">
    <property type="term" value="F:methyltransferase activity"/>
    <property type="evidence" value="ECO:0007669"/>
    <property type="project" value="InterPro"/>
</dbReference>
<accession>A0A8J7Q3Y4</accession>
<dbReference type="Gene3D" id="3.40.1010.10">
    <property type="entry name" value="Cobalt-precorrin-4 Transmethylase, Domain 1"/>
    <property type="match status" value="1"/>
</dbReference>
<comment type="caution">
    <text evidence="2">The sequence shown here is derived from an EMBL/GenBank/DDBJ whole genome shotgun (WGS) entry which is preliminary data.</text>
</comment>
<sequence length="247" mass="26769">MNHPTTASLTIVGTGIQLINDLSHAARTWITESDTLLFHVADDLSAQWLQQLNPAARPLLPEAVTGRRAEAHQHMVGRIMAALHNGEQVCVVFYGHPGVFTDPAHRAVKAAQAAGYPARILPAISSMAWLFADCGIDPAKGGLQSYEATAFLRDEKPIDPGAHLILWQIAFIDNLEGEPTTSAQGLLRLQNRLLQVYPPDHSLTLYLAAVYPTQQAQCTPCRTGDLAAVKPHPATTLYVPPLPDARP</sequence>
<feature type="domain" description="Tetrapyrrole methylase" evidence="1">
    <location>
        <begin position="9"/>
        <end position="148"/>
    </location>
</feature>
<dbReference type="AlphaFoldDB" id="A0A8J7Q3Y4"/>
<dbReference type="Proteomes" id="UP000664417">
    <property type="component" value="Unassembled WGS sequence"/>
</dbReference>
<evidence type="ECO:0000313" key="3">
    <source>
        <dbReference type="Proteomes" id="UP000664417"/>
    </source>
</evidence>
<protein>
    <recommendedName>
        <fullName evidence="1">Tetrapyrrole methylase domain-containing protein</fullName>
    </recommendedName>
</protein>
<dbReference type="RefSeq" id="WP_207856974.1">
    <property type="nucleotide sequence ID" value="NZ_JAFREP010000003.1"/>
</dbReference>
<keyword evidence="3" id="KW-1185">Reference proteome</keyword>
<dbReference type="InterPro" id="IPR035996">
    <property type="entry name" value="4pyrrol_Methylase_sf"/>
</dbReference>